<keyword evidence="2" id="KW-1185">Reference proteome</keyword>
<comment type="caution">
    <text evidence="1">The sequence shown here is derived from an EMBL/GenBank/DDBJ whole genome shotgun (WGS) entry which is preliminary data.</text>
</comment>
<organism evidence="1 2">
    <name type="scientific">Brassica rapa subsp. trilocularis</name>
    <dbReference type="NCBI Taxonomy" id="1813537"/>
    <lineage>
        <taxon>Eukaryota</taxon>
        <taxon>Viridiplantae</taxon>
        <taxon>Streptophyta</taxon>
        <taxon>Embryophyta</taxon>
        <taxon>Tracheophyta</taxon>
        <taxon>Spermatophyta</taxon>
        <taxon>Magnoliopsida</taxon>
        <taxon>eudicotyledons</taxon>
        <taxon>Gunneridae</taxon>
        <taxon>Pentapetalae</taxon>
        <taxon>rosids</taxon>
        <taxon>malvids</taxon>
        <taxon>Brassicales</taxon>
        <taxon>Brassicaceae</taxon>
        <taxon>Brassiceae</taxon>
        <taxon>Brassica</taxon>
    </lineage>
</organism>
<accession>A0ABQ7LCN7</accession>
<evidence type="ECO:0000313" key="1">
    <source>
        <dbReference type="EMBL" id="KAG5383339.1"/>
    </source>
</evidence>
<dbReference type="EMBL" id="JADBGQ010000008">
    <property type="protein sequence ID" value="KAG5383339.1"/>
    <property type="molecule type" value="Genomic_DNA"/>
</dbReference>
<gene>
    <name evidence="1" type="primary">A09g504220.1_BraROA</name>
    <name evidence="1" type="ORF">IGI04_034809</name>
</gene>
<sequence>MVFYTSCIYAFKLVFKSLSSLSSSFGVITGLELHFMGDGSAGTKEAENNAIWWFSRRTVLMTVPSECSSGRDFLENYNHYGICPSYPYFLSQPPVALIYHIFCFSLSYYAIIDRRKPLETFVLLDCKGRRLHLSHHREDYPEPSFYLFYLHEVLFRIDLSKVDIRVFGEPIGLDLYCLLSHLDPNESLGIKIDQHRGQFHDSGLCMTSRHTRRNAQGELVTFTNQELARLERTNRQQPRQTDTTMEPPVALRTIMCYLLLRHITISVFKKKKKKKKIKKRD</sequence>
<proteinExistence type="predicted"/>
<dbReference type="Proteomes" id="UP000823674">
    <property type="component" value="Chromosome A09"/>
</dbReference>
<evidence type="ECO:0000313" key="2">
    <source>
        <dbReference type="Proteomes" id="UP000823674"/>
    </source>
</evidence>
<protein>
    <submittedName>
        <fullName evidence="1">Uncharacterized protein</fullName>
    </submittedName>
</protein>
<reference evidence="1 2" key="1">
    <citation type="submission" date="2021-03" db="EMBL/GenBank/DDBJ databases">
        <authorList>
            <person name="King G.J."/>
            <person name="Bancroft I."/>
            <person name="Baten A."/>
            <person name="Bloomfield J."/>
            <person name="Borpatragohain P."/>
            <person name="He Z."/>
            <person name="Irish N."/>
            <person name="Irwin J."/>
            <person name="Liu K."/>
            <person name="Mauleon R.P."/>
            <person name="Moore J."/>
            <person name="Morris R."/>
            <person name="Ostergaard L."/>
            <person name="Wang B."/>
            <person name="Wells R."/>
        </authorList>
    </citation>
    <scope>NUCLEOTIDE SEQUENCE [LARGE SCALE GENOMIC DNA]</scope>
    <source>
        <strain evidence="1">R-o-18</strain>
        <tissue evidence="1">Leaf</tissue>
    </source>
</reference>
<name>A0ABQ7LCN7_BRACM</name>